<dbReference type="InterPro" id="IPR002716">
    <property type="entry name" value="PIN_dom"/>
</dbReference>
<comment type="caution">
    <text evidence="2">The sequence shown here is derived from an EMBL/GenBank/DDBJ whole genome shotgun (WGS) entry which is preliminary data.</text>
</comment>
<dbReference type="RefSeq" id="WP_307272824.1">
    <property type="nucleotide sequence ID" value="NZ_JAUSVX010000004.1"/>
</dbReference>
<keyword evidence="3" id="KW-1185">Reference proteome</keyword>
<feature type="domain" description="PIN" evidence="1">
    <location>
        <begin position="4"/>
        <end position="118"/>
    </location>
</feature>
<organism evidence="2 3">
    <name type="scientific">Labrys wisconsinensis</name>
    <dbReference type="NCBI Taxonomy" id="425677"/>
    <lineage>
        <taxon>Bacteria</taxon>
        <taxon>Pseudomonadati</taxon>
        <taxon>Pseudomonadota</taxon>
        <taxon>Alphaproteobacteria</taxon>
        <taxon>Hyphomicrobiales</taxon>
        <taxon>Xanthobacteraceae</taxon>
        <taxon>Labrys</taxon>
    </lineage>
</organism>
<gene>
    <name evidence="2" type="ORF">QO011_002797</name>
</gene>
<accession>A0ABU0J691</accession>
<dbReference type="Proteomes" id="UP001242480">
    <property type="component" value="Unassembled WGS sequence"/>
</dbReference>
<protein>
    <submittedName>
        <fullName evidence="2">Nucleic acid-binding protein</fullName>
    </submittedName>
</protein>
<evidence type="ECO:0000313" key="2">
    <source>
        <dbReference type="EMBL" id="MDQ0469781.1"/>
    </source>
</evidence>
<proteinExistence type="predicted"/>
<name>A0ABU0J691_9HYPH</name>
<dbReference type="Gene3D" id="3.40.50.1010">
    <property type="entry name" value="5'-nuclease"/>
    <property type="match status" value="1"/>
</dbReference>
<dbReference type="InterPro" id="IPR029060">
    <property type="entry name" value="PIN-like_dom_sf"/>
</dbReference>
<dbReference type="EMBL" id="JAUSVX010000004">
    <property type="protein sequence ID" value="MDQ0469781.1"/>
    <property type="molecule type" value="Genomic_DNA"/>
</dbReference>
<sequence>MRVAVDTNILLYAEGMNDPERQEQAEDLLEALPAGDVVVPAQVLGELYRALVAKARWSPTAAAAATRHWIEYFNVGVTGIDVLMSAFDITTAHQLHIFDAIVLACAAEERCRLLISEDMQDGFVHRGVTVVNPFAPQRHYLLEAALRPQA</sequence>
<evidence type="ECO:0000313" key="3">
    <source>
        <dbReference type="Proteomes" id="UP001242480"/>
    </source>
</evidence>
<dbReference type="Pfam" id="PF01850">
    <property type="entry name" value="PIN"/>
    <property type="match status" value="1"/>
</dbReference>
<evidence type="ECO:0000259" key="1">
    <source>
        <dbReference type="Pfam" id="PF01850"/>
    </source>
</evidence>
<dbReference type="CDD" id="cd18692">
    <property type="entry name" value="PIN_VapC-like"/>
    <property type="match status" value="1"/>
</dbReference>
<reference evidence="2 3" key="1">
    <citation type="submission" date="2023-07" db="EMBL/GenBank/DDBJ databases">
        <title>Genomic Encyclopedia of Type Strains, Phase IV (KMG-IV): sequencing the most valuable type-strain genomes for metagenomic binning, comparative biology and taxonomic classification.</title>
        <authorList>
            <person name="Goeker M."/>
        </authorList>
    </citation>
    <scope>NUCLEOTIDE SEQUENCE [LARGE SCALE GENOMIC DNA]</scope>
    <source>
        <strain evidence="2 3">DSM 19619</strain>
    </source>
</reference>
<dbReference type="SUPFAM" id="SSF88723">
    <property type="entry name" value="PIN domain-like"/>
    <property type="match status" value="1"/>
</dbReference>